<comment type="function">
    <text evidence="8">Mitochondrial mRNA stabilization factor.</text>
</comment>
<feature type="region of interest" description="Disordered" evidence="9">
    <location>
        <begin position="339"/>
        <end position="363"/>
    </location>
</feature>
<feature type="compositionally biased region" description="Basic and acidic residues" evidence="9">
    <location>
        <begin position="343"/>
        <end position="353"/>
    </location>
</feature>
<dbReference type="EMBL" id="LAYC01000001">
    <property type="protein sequence ID" value="KYK61346.1"/>
    <property type="molecule type" value="Genomic_DNA"/>
</dbReference>
<name>A0A151GW63_DRECN</name>
<dbReference type="GO" id="GO:0005743">
    <property type="term" value="C:mitochondrial inner membrane"/>
    <property type="evidence" value="ECO:0007669"/>
    <property type="project" value="UniProtKB-SubCell"/>
</dbReference>
<evidence type="ECO:0000256" key="6">
    <source>
        <dbReference type="ARBA" id="ARBA00023128"/>
    </source>
</evidence>
<evidence type="ECO:0000256" key="2">
    <source>
        <dbReference type="ARBA" id="ARBA00004443"/>
    </source>
</evidence>
<proteinExistence type="inferred from homology"/>
<dbReference type="Gene3D" id="3.30.460.10">
    <property type="entry name" value="Beta Polymerase, domain 2"/>
    <property type="match status" value="1"/>
</dbReference>
<evidence type="ECO:0000256" key="7">
    <source>
        <dbReference type="ARBA" id="ARBA00023136"/>
    </source>
</evidence>
<comment type="function">
    <text evidence="1">Probable mitochondrial mRNA stabilization factor.</text>
</comment>
<evidence type="ECO:0000256" key="1">
    <source>
        <dbReference type="ARBA" id="ARBA00003470"/>
    </source>
</evidence>
<protein>
    <recommendedName>
        <fullName evidence="8">ATPase synthesis protein 25</fullName>
    </recommendedName>
</protein>
<dbReference type="InterPro" id="IPR040152">
    <property type="entry name" value="Atp25"/>
</dbReference>
<dbReference type="InParanoid" id="A0A151GW63"/>
<keyword evidence="6 8" id="KW-0496">Mitochondrion</keyword>
<dbReference type="PROSITE" id="PS00018">
    <property type="entry name" value="EF_HAND_1"/>
    <property type="match status" value="1"/>
</dbReference>
<accession>A0A151GW63</accession>
<feature type="region of interest" description="Disordered" evidence="9">
    <location>
        <begin position="48"/>
        <end position="103"/>
    </location>
</feature>
<dbReference type="Proteomes" id="UP000076580">
    <property type="component" value="Chromosome 01"/>
</dbReference>
<evidence type="ECO:0000256" key="9">
    <source>
        <dbReference type="SAM" id="MobiDB-lite"/>
    </source>
</evidence>
<dbReference type="AlphaFoldDB" id="A0A151GW63"/>
<dbReference type="PANTHER" id="PTHR28087">
    <property type="entry name" value="ATPASE SYNTHESIS PROTEIN 25, MITOCHONDRIAL"/>
    <property type="match status" value="1"/>
</dbReference>
<dbReference type="OrthoDB" id="107372at2759"/>
<evidence type="ECO:0000313" key="11">
    <source>
        <dbReference type="Proteomes" id="UP000076580"/>
    </source>
</evidence>
<keyword evidence="7 8" id="KW-0472">Membrane</keyword>
<organism evidence="10 11">
    <name type="scientific">Drechmeria coniospora</name>
    <name type="common">Nematophagous fungus</name>
    <name type="synonym">Meria coniospora</name>
    <dbReference type="NCBI Taxonomy" id="98403"/>
    <lineage>
        <taxon>Eukaryota</taxon>
        <taxon>Fungi</taxon>
        <taxon>Dikarya</taxon>
        <taxon>Ascomycota</taxon>
        <taxon>Pezizomycotina</taxon>
        <taxon>Sordariomycetes</taxon>
        <taxon>Hypocreomycetidae</taxon>
        <taxon>Hypocreales</taxon>
        <taxon>Ophiocordycipitaceae</taxon>
        <taxon>Drechmeria</taxon>
    </lineage>
</organism>
<evidence type="ECO:0000256" key="3">
    <source>
        <dbReference type="ARBA" id="ARBA00010787"/>
    </source>
</evidence>
<dbReference type="PANTHER" id="PTHR28087:SF1">
    <property type="entry name" value="ATPASE SYNTHESIS PROTEIN 25, MITOCHONDRIAL"/>
    <property type="match status" value="1"/>
</dbReference>
<keyword evidence="4 8" id="KW-0999">Mitochondrion inner membrane</keyword>
<evidence type="ECO:0000256" key="8">
    <source>
        <dbReference type="RuleBase" id="RU367062"/>
    </source>
</evidence>
<comment type="subcellular location">
    <subcellularLocation>
        <location evidence="2 8">Mitochondrion inner membrane</location>
        <topology evidence="2 8">Peripheral membrane protein</topology>
        <orientation evidence="2 8">Matrix side</orientation>
    </subcellularLocation>
</comment>
<comment type="similarity">
    <text evidence="3 8">Belongs to the ATP25 family.</text>
</comment>
<dbReference type="InterPro" id="IPR043519">
    <property type="entry name" value="NT_sf"/>
</dbReference>
<sequence length="635" mass="70539">MISRPVVTALGCCGCRTAIYRAVLGPASSRSPHGSSQAPPRLQRPARLFSSSQHEKPIANVSSGTKASEFESDGTKHWFLDEEPPRHPAKLHKQTLPKSPENAPSMLEPMMNYIYEDMGLDDLSLLDLRDLDTPAALGPNLIMIFGTARSERHLHVSSGRFVRWLRKKHNVDANAGGLIGPGELKTKLRRLRKKAKLMGTNTMILPGGDNGISTGWVCVSFSSCADGAAETMSFDDSGRFSGFGASSTGTTVVVQCMTESRRAELDLESLWQGILRRSLEKTRKMKGEPVVDDKEMLNLIASKVQQPSNPSALQWQALQQASQQQRRFSTLARRLHFQAEQQSQRRESPKMVTDDESTLASSSTSADANLEILAQRIRELQTSGIPLKQDALESLVRAIFHVSPATAESVALRLELADELLLTAQERGMTIWSRDVLVTLIESVVSCAAYGPELQRAQRNLELVLLELQTPLDQGQVLRLMMVYGQRQDWTRFWDAFRSPARFQAARSPELYRFAYQVMASTGDAKMCIEALRWVYPEMLKEEPPVLPAGRLYDALKSCILVADPAAEGLQHCPPPSGTLDLVSSRRLKRREFVRVLKEVEDLRRHMAGAHAREERARALNRFSGSSPGQNAGTE</sequence>
<dbReference type="GeneID" id="63715131"/>
<gene>
    <name evidence="10" type="ORF">DCS_02488</name>
</gene>
<dbReference type="STRING" id="98403.A0A151GW63"/>
<dbReference type="GO" id="GO:0140053">
    <property type="term" value="P:mitochondrial gene expression"/>
    <property type="evidence" value="ECO:0007669"/>
    <property type="project" value="UniProtKB-UniRule"/>
</dbReference>
<dbReference type="RefSeq" id="XP_040660698.1">
    <property type="nucleotide sequence ID" value="XM_040799815.1"/>
</dbReference>
<evidence type="ECO:0000256" key="4">
    <source>
        <dbReference type="ARBA" id="ARBA00022792"/>
    </source>
</evidence>
<feature type="compositionally biased region" description="Basic and acidic residues" evidence="9">
    <location>
        <begin position="73"/>
        <end position="86"/>
    </location>
</feature>
<keyword evidence="5 8" id="KW-0809">Transit peptide</keyword>
<evidence type="ECO:0000256" key="5">
    <source>
        <dbReference type="ARBA" id="ARBA00022946"/>
    </source>
</evidence>
<evidence type="ECO:0000313" key="10">
    <source>
        <dbReference type="EMBL" id="KYK61346.1"/>
    </source>
</evidence>
<dbReference type="GO" id="GO:0048255">
    <property type="term" value="P:mRNA stabilization"/>
    <property type="evidence" value="ECO:0007669"/>
    <property type="project" value="TreeGrafter"/>
</dbReference>
<comment type="caution">
    <text evidence="10">The sequence shown here is derived from an EMBL/GenBank/DDBJ whole genome shotgun (WGS) entry which is preliminary data.</text>
</comment>
<keyword evidence="11" id="KW-1185">Reference proteome</keyword>
<reference evidence="10 11" key="1">
    <citation type="journal article" date="2016" name="Sci. Rep.">
        <title>Insights into Adaptations to a Near-Obligate Nematode Endoparasitic Lifestyle from the Finished Genome of Drechmeria coniospora.</title>
        <authorList>
            <person name="Zhang L."/>
            <person name="Zhou Z."/>
            <person name="Guo Q."/>
            <person name="Fokkens L."/>
            <person name="Miskei M."/>
            <person name="Pocsi I."/>
            <person name="Zhang W."/>
            <person name="Chen M."/>
            <person name="Wang L."/>
            <person name="Sun Y."/>
            <person name="Donzelli B.G."/>
            <person name="Gibson D.M."/>
            <person name="Nelson D.R."/>
            <person name="Luo J.G."/>
            <person name="Rep M."/>
            <person name="Liu H."/>
            <person name="Yang S."/>
            <person name="Wang J."/>
            <person name="Krasnoff S.B."/>
            <person name="Xu Y."/>
            <person name="Molnar I."/>
            <person name="Lin M."/>
        </authorList>
    </citation>
    <scope>NUCLEOTIDE SEQUENCE [LARGE SCALE GENOMIC DNA]</scope>
    <source>
        <strain evidence="10 11">ARSEF 6962</strain>
    </source>
</reference>
<dbReference type="InterPro" id="IPR018247">
    <property type="entry name" value="EF_Hand_1_Ca_BS"/>
</dbReference>